<dbReference type="Proteomes" id="UP000002027">
    <property type="component" value="Chromosome 2"/>
</dbReference>
<reference evidence="4 5" key="2">
    <citation type="journal article" date="2010" name="Stand. Genomic Sci.">
        <title>Complete genome sequence of Desulfohalobium retbaense type strain (HR(100)).</title>
        <authorList>
            <person name="Spring S."/>
            <person name="Nolan M."/>
            <person name="Lapidus A."/>
            <person name="Glavina Del Rio T."/>
            <person name="Copeland A."/>
            <person name="Tice H."/>
            <person name="Cheng J.F."/>
            <person name="Lucas S."/>
            <person name="Land M."/>
            <person name="Chen F."/>
            <person name="Bruce D."/>
            <person name="Goodwin L."/>
            <person name="Pitluck S."/>
            <person name="Ivanova N."/>
            <person name="Mavromatis K."/>
            <person name="Mikhailova N."/>
            <person name="Pati A."/>
            <person name="Chen A."/>
            <person name="Palaniappan K."/>
            <person name="Hauser L."/>
            <person name="Chang Y.J."/>
            <person name="Jeffries C.D."/>
            <person name="Munk C."/>
            <person name="Kiss H."/>
            <person name="Chain P."/>
            <person name="Han C."/>
            <person name="Brettin T."/>
            <person name="Detter J.C."/>
            <person name="Schuler E."/>
            <person name="Goker M."/>
            <person name="Rohde M."/>
            <person name="Bristow J."/>
            <person name="Eisen J.A."/>
            <person name="Markowitz V."/>
            <person name="Hugenholtz P."/>
            <person name="Kyrpides N.C."/>
            <person name="Klenk H.P."/>
        </authorList>
    </citation>
    <scope>NUCLEOTIDE SEQUENCE [LARGE SCALE GENOMIC DNA]</scope>
    <source>
        <strain evidence="5">ATCC 49802 / DSM 20745 / S 6022</strain>
    </source>
</reference>
<protein>
    <submittedName>
        <fullName evidence="4">Nitrilase/cyanide hydratase and apolipoprotein N-acyltransferase</fullName>
    </submittedName>
</protein>
<feature type="region of interest" description="Disordered" evidence="2">
    <location>
        <begin position="333"/>
        <end position="363"/>
    </location>
</feature>
<keyword evidence="4" id="KW-0808">Transferase</keyword>
<dbReference type="InterPro" id="IPR036526">
    <property type="entry name" value="C-N_Hydrolase_sf"/>
</dbReference>
<dbReference type="eggNOG" id="COG0388">
    <property type="taxonomic scope" value="Bacteria"/>
</dbReference>
<sequence length="363" mass="40735">MCWCYPGCKWGGPQFRSRKRAALSRPTVRRWAMSTVRAAVVQAAPVAFDLDATLEKTERLLADVDADLVVFPEAFLSAYPRGITFGATVGSRTPEGREWYRRYWESSVEVPGPATRRLGELARERNMYLVMGVIERDGGTLYCTVLFFNPQGELMGKHRKLMPTAAERLVWGYGDGSTLPVFDTPIGKIGAVICWENYMPLMRMAMYQKGIQIYCAPTADQRDTWVASMQHIACEGRCFVLSANQFARRRDYPDDYPIEGVTDPDTVLCRGASMIVSPLGQILAGPAIDGETILTADLDLDDVVRGKYDFDAVGHYSRPDVFQLIVDERPKRPVTFQREPEPAPDAPQEEWAPLPEKQAVPVR</sequence>
<dbReference type="SUPFAM" id="SSF56317">
    <property type="entry name" value="Carbon-nitrogen hydrolase"/>
    <property type="match status" value="1"/>
</dbReference>
<evidence type="ECO:0000259" key="3">
    <source>
        <dbReference type="PROSITE" id="PS50263"/>
    </source>
</evidence>
<dbReference type="PROSITE" id="PS00921">
    <property type="entry name" value="NITRIL_CHT_2"/>
    <property type="match status" value="1"/>
</dbReference>
<dbReference type="Pfam" id="PF00795">
    <property type="entry name" value="CN_hydrolase"/>
    <property type="match status" value="1"/>
</dbReference>
<dbReference type="InterPro" id="IPR003010">
    <property type="entry name" value="C-N_Hydrolase"/>
</dbReference>
<dbReference type="GO" id="GO:0018822">
    <property type="term" value="F:nitrile hydratase activity"/>
    <property type="evidence" value="ECO:0007669"/>
    <property type="project" value="TreeGrafter"/>
</dbReference>
<keyword evidence="4" id="KW-0449">Lipoprotein</keyword>
<evidence type="ECO:0000256" key="2">
    <source>
        <dbReference type="SAM" id="MobiDB-lite"/>
    </source>
</evidence>
<dbReference type="GO" id="GO:0000257">
    <property type="term" value="F:nitrilase activity"/>
    <property type="evidence" value="ECO:0007669"/>
    <property type="project" value="UniProtKB-ARBA"/>
</dbReference>
<feature type="domain" description="CN hydrolase" evidence="3">
    <location>
        <begin position="36"/>
        <end position="300"/>
    </location>
</feature>
<accession>D1C8L7</accession>
<name>D1C8L7_SPHTD</name>
<dbReference type="AlphaFoldDB" id="D1C8L7"/>
<dbReference type="InParanoid" id="D1C8L7"/>
<dbReference type="InterPro" id="IPR044149">
    <property type="entry name" value="Nitrilases_CHs"/>
</dbReference>
<comment type="similarity">
    <text evidence="1">Belongs to the carbon-nitrogen hydrolase superfamily. Nitrilase family.</text>
</comment>
<proteinExistence type="inferred from homology"/>
<dbReference type="Gene3D" id="3.60.110.10">
    <property type="entry name" value="Carbon-nitrogen hydrolase"/>
    <property type="match status" value="1"/>
</dbReference>
<dbReference type="GO" id="GO:0016746">
    <property type="term" value="F:acyltransferase activity"/>
    <property type="evidence" value="ECO:0007669"/>
    <property type="project" value="UniProtKB-KW"/>
</dbReference>
<evidence type="ECO:0000256" key="1">
    <source>
        <dbReference type="ARBA" id="ARBA00008129"/>
    </source>
</evidence>
<dbReference type="PANTHER" id="PTHR46044:SF1">
    <property type="entry name" value="CN HYDROLASE DOMAIN-CONTAINING PROTEIN"/>
    <property type="match status" value="1"/>
</dbReference>
<evidence type="ECO:0000313" key="4">
    <source>
        <dbReference type="EMBL" id="ACZ40160.1"/>
    </source>
</evidence>
<reference evidence="5" key="1">
    <citation type="submission" date="2009-11" db="EMBL/GenBank/DDBJ databases">
        <title>The complete chromosome 2 of Sphaerobacter thermophilus DSM 20745.</title>
        <authorList>
            <person name="Lucas S."/>
            <person name="Copeland A."/>
            <person name="Lapidus A."/>
            <person name="Glavina del Rio T."/>
            <person name="Dalin E."/>
            <person name="Tice H."/>
            <person name="Bruce D."/>
            <person name="Goodwin L."/>
            <person name="Pitluck S."/>
            <person name="Kyrpides N."/>
            <person name="Mavromatis K."/>
            <person name="Ivanova N."/>
            <person name="Mikhailova N."/>
            <person name="LaButti K.M."/>
            <person name="Clum A."/>
            <person name="Sun H.I."/>
            <person name="Brettin T."/>
            <person name="Detter J.C."/>
            <person name="Han C."/>
            <person name="Larimer F."/>
            <person name="Land M."/>
            <person name="Hauser L."/>
            <person name="Markowitz V."/>
            <person name="Cheng J.F."/>
            <person name="Hugenholtz P."/>
            <person name="Woyke T."/>
            <person name="Wu D."/>
            <person name="Steenblock K."/>
            <person name="Schneider S."/>
            <person name="Pukall R."/>
            <person name="Goeker M."/>
            <person name="Klenk H.P."/>
            <person name="Eisen J.A."/>
        </authorList>
    </citation>
    <scope>NUCLEOTIDE SEQUENCE [LARGE SCALE GENOMIC DNA]</scope>
    <source>
        <strain evidence="5">ATCC 49802 / DSM 20745 / S 6022</strain>
    </source>
</reference>
<keyword evidence="4" id="KW-0012">Acyltransferase</keyword>
<dbReference type="HOGENOM" id="CLU_030130_6_1_0"/>
<organism evidence="4 5">
    <name type="scientific">Sphaerobacter thermophilus (strain ATCC 49802 / DSM 20745 / KCCM 41009 / NCIMB 13125 / S 6022)</name>
    <dbReference type="NCBI Taxonomy" id="479434"/>
    <lineage>
        <taxon>Bacteria</taxon>
        <taxon>Pseudomonadati</taxon>
        <taxon>Thermomicrobiota</taxon>
        <taxon>Thermomicrobia</taxon>
        <taxon>Sphaerobacterales</taxon>
        <taxon>Sphaerobacterineae</taxon>
        <taxon>Sphaerobacteraceae</taxon>
        <taxon>Sphaerobacter</taxon>
    </lineage>
</organism>
<dbReference type="PROSITE" id="PS50263">
    <property type="entry name" value="CN_HYDROLASE"/>
    <property type="match status" value="1"/>
</dbReference>
<keyword evidence="5" id="KW-1185">Reference proteome</keyword>
<dbReference type="STRING" id="479434.Sthe_2746"/>
<gene>
    <name evidence="4" type="ordered locus">Sthe_2746</name>
</gene>
<dbReference type="KEGG" id="sti:Sthe_2746"/>
<dbReference type="PANTHER" id="PTHR46044">
    <property type="entry name" value="NITRILASE"/>
    <property type="match status" value="1"/>
</dbReference>
<dbReference type="GO" id="GO:0051410">
    <property type="term" value="P:detoxification of nitrogen compound"/>
    <property type="evidence" value="ECO:0007669"/>
    <property type="project" value="TreeGrafter"/>
</dbReference>
<dbReference type="CDD" id="cd07564">
    <property type="entry name" value="nitrilases_CHs"/>
    <property type="match status" value="1"/>
</dbReference>
<dbReference type="InterPro" id="IPR000132">
    <property type="entry name" value="Nitrilase/CN_hydratase_CS"/>
</dbReference>
<dbReference type="EMBL" id="CP001824">
    <property type="protein sequence ID" value="ACZ40160.1"/>
    <property type="molecule type" value="Genomic_DNA"/>
</dbReference>
<evidence type="ECO:0000313" key="5">
    <source>
        <dbReference type="Proteomes" id="UP000002027"/>
    </source>
</evidence>